<protein>
    <submittedName>
        <fullName evidence="4">Uncharacterized protein</fullName>
    </submittedName>
</protein>
<dbReference type="Pfam" id="PF23134">
    <property type="entry name" value="TRIP4_3rd"/>
    <property type="match status" value="1"/>
</dbReference>
<evidence type="ECO:0000313" key="5">
    <source>
        <dbReference type="Proteomes" id="UP001634007"/>
    </source>
</evidence>
<dbReference type="Proteomes" id="UP001634007">
    <property type="component" value="Unassembled WGS sequence"/>
</dbReference>
<name>A0ABD3LF26_EUCGL</name>
<accession>A0ABD3LF26</accession>
<evidence type="ECO:0000256" key="1">
    <source>
        <dbReference type="SAM" id="MobiDB-lite"/>
    </source>
</evidence>
<dbReference type="PANTHER" id="PTHR12963:SF4">
    <property type="entry name" value="ACTIVATING SIGNAL COINTEGRATOR 1"/>
    <property type="match status" value="1"/>
</dbReference>
<proteinExistence type="predicted"/>
<feature type="compositionally biased region" description="Basic and acidic residues" evidence="1">
    <location>
        <begin position="249"/>
        <end position="263"/>
    </location>
</feature>
<sequence length="315" mass="35241">MESPGQWLKKALFLCKQAESGLYLDEEAIQISAAVAAAAAFLVSSKLHAYVKLPSAEVSTCSIRKPPRASKEAVGSIQERSAVTRTIESNTANQSNSRKKNKKSQKVVAVAEAVFQQGEHCSCQVHRHGLVSNCLSCCKIVCEQEGEGLCNFPQTAPVLAEAEAAAEAYAKRFVEYDWNSVACTTVIDDQSEHCKIEGNGWLSKEEKELLKEKKEVIEEAEWAKRSKVVMIFGLNGLKVLFNENEVSEVESRNSKPPEEREANGTKPNLTLRRSQMRLKYQIRVSRADWLGNHWGVQHERNKLKHFLVDDHLENS</sequence>
<evidence type="ECO:0000313" key="4">
    <source>
        <dbReference type="EMBL" id="KAL3748447.1"/>
    </source>
</evidence>
<gene>
    <name evidence="4" type="ORF">ACJRO7_009653</name>
</gene>
<feature type="domain" description="Activating signal cointegrator 1 third" evidence="3">
    <location>
        <begin position="189"/>
        <end position="240"/>
    </location>
</feature>
<evidence type="ECO:0000259" key="3">
    <source>
        <dbReference type="Pfam" id="PF23134"/>
    </source>
</evidence>
<comment type="caution">
    <text evidence="4">The sequence shown here is derived from an EMBL/GenBank/DDBJ whole genome shotgun (WGS) entry which is preliminary data.</text>
</comment>
<evidence type="ECO:0000259" key="2">
    <source>
        <dbReference type="Pfam" id="PF06221"/>
    </source>
</evidence>
<feature type="region of interest" description="Disordered" evidence="1">
    <location>
        <begin position="248"/>
        <end position="270"/>
    </location>
</feature>
<dbReference type="PANTHER" id="PTHR12963">
    <property type="entry name" value="THYROID RECEPTOR INTERACTING PROTEIN RELATED"/>
    <property type="match status" value="1"/>
</dbReference>
<reference evidence="4 5" key="1">
    <citation type="submission" date="2024-11" db="EMBL/GenBank/DDBJ databases">
        <title>Chromosome-level genome assembly of Eucalyptus globulus Labill. provides insights into its genome evolution.</title>
        <authorList>
            <person name="Li X."/>
        </authorList>
    </citation>
    <scope>NUCLEOTIDE SEQUENCE [LARGE SCALE GENOMIC DNA]</scope>
    <source>
        <strain evidence="4">CL2024</strain>
        <tissue evidence="4">Fresh tender leaves</tissue>
    </source>
</reference>
<feature type="domain" description="TRIP4/RQT4 C2HC5-type zinc finger" evidence="2">
    <location>
        <begin position="119"/>
        <end position="163"/>
    </location>
</feature>
<dbReference type="InterPro" id="IPR009349">
    <property type="entry name" value="TRIP4/RQT4_C2HC5_Znf"/>
</dbReference>
<organism evidence="4 5">
    <name type="scientific">Eucalyptus globulus</name>
    <name type="common">Tasmanian blue gum</name>
    <dbReference type="NCBI Taxonomy" id="34317"/>
    <lineage>
        <taxon>Eukaryota</taxon>
        <taxon>Viridiplantae</taxon>
        <taxon>Streptophyta</taxon>
        <taxon>Embryophyta</taxon>
        <taxon>Tracheophyta</taxon>
        <taxon>Spermatophyta</taxon>
        <taxon>Magnoliopsida</taxon>
        <taxon>eudicotyledons</taxon>
        <taxon>Gunneridae</taxon>
        <taxon>Pentapetalae</taxon>
        <taxon>rosids</taxon>
        <taxon>malvids</taxon>
        <taxon>Myrtales</taxon>
        <taxon>Myrtaceae</taxon>
        <taxon>Myrtoideae</taxon>
        <taxon>Eucalypteae</taxon>
        <taxon>Eucalyptus</taxon>
    </lineage>
</organism>
<dbReference type="AlphaFoldDB" id="A0ABD3LF26"/>
<dbReference type="Pfam" id="PF06221">
    <property type="entry name" value="zf-C2HC5"/>
    <property type="match status" value="1"/>
</dbReference>
<dbReference type="InterPro" id="IPR056993">
    <property type="entry name" value="TRIP4_3rd_dom"/>
</dbReference>
<keyword evidence="5" id="KW-1185">Reference proteome</keyword>
<dbReference type="InterPro" id="IPR039128">
    <property type="entry name" value="TRIP4-like"/>
</dbReference>
<dbReference type="EMBL" id="JBJKBG010000002">
    <property type="protein sequence ID" value="KAL3748447.1"/>
    <property type="molecule type" value="Genomic_DNA"/>
</dbReference>